<feature type="transmembrane region" description="Helical" evidence="1">
    <location>
        <begin position="44"/>
        <end position="61"/>
    </location>
</feature>
<feature type="transmembrane region" description="Helical" evidence="1">
    <location>
        <begin position="290"/>
        <end position="315"/>
    </location>
</feature>
<feature type="transmembrane region" description="Helical" evidence="1">
    <location>
        <begin position="12"/>
        <end position="32"/>
    </location>
</feature>
<evidence type="ECO:0000256" key="1">
    <source>
        <dbReference type="SAM" id="Phobius"/>
    </source>
</evidence>
<dbReference type="RefSeq" id="WP_201654645.1">
    <property type="nucleotide sequence ID" value="NZ_CP068047.1"/>
</dbReference>
<dbReference type="Pfam" id="PF01757">
    <property type="entry name" value="Acyl_transf_3"/>
    <property type="match status" value="1"/>
</dbReference>
<evidence type="ECO:0000313" key="4">
    <source>
        <dbReference type="Proteomes" id="UP000595460"/>
    </source>
</evidence>
<dbReference type="Proteomes" id="UP000595460">
    <property type="component" value="Chromosome"/>
</dbReference>
<feature type="transmembrane region" description="Helical" evidence="1">
    <location>
        <begin position="260"/>
        <end position="278"/>
    </location>
</feature>
<accession>A0ABX7BXG2</accession>
<name>A0ABX7BXG2_9HYPH</name>
<reference evidence="3 4" key="1">
    <citation type="submission" date="2021-01" db="EMBL/GenBank/DDBJ databases">
        <title>Genome seq and assembly of Devosia sp. G19.</title>
        <authorList>
            <person name="Chhetri G."/>
        </authorList>
    </citation>
    <scope>NUCLEOTIDE SEQUENCE [LARGE SCALE GENOMIC DNA]</scope>
    <source>
        <strain evidence="3 4">G19</strain>
    </source>
</reference>
<dbReference type="InterPro" id="IPR050879">
    <property type="entry name" value="Acyltransferase_3"/>
</dbReference>
<dbReference type="PANTHER" id="PTHR23028">
    <property type="entry name" value="ACETYLTRANSFERASE"/>
    <property type="match status" value="1"/>
</dbReference>
<gene>
    <name evidence="3" type="ORF">JI749_13100</name>
</gene>
<feature type="transmembrane region" description="Helical" evidence="1">
    <location>
        <begin position="81"/>
        <end position="103"/>
    </location>
</feature>
<evidence type="ECO:0000259" key="2">
    <source>
        <dbReference type="Pfam" id="PF01757"/>
    </source>
</evidence>
<proteinExistence type="predicted"/>
<sequence>MNKLTDAQSTYLDCVRGISAVVVLVGHTLTALPWDSVVGTRFAVQRYAVVVFFILSGFLIAQKTMERVAQYSFTEYFVDRFARIFVAFVPALIFVAMVDNLLISPFHALAPDPLTPSTFIANLLMLHHTPFNRFFEWLPRFQPYGTGRPFWTIAVEWWLYMLFGIAFFARRMRGGEKLLAAILIIPAFAVVLYFTAWESIALVWFVGAGAGIAFTVASDKWRAIARPVAGMVGLLSLAALAFRAGRLWPAESFNALDLQLIIFTALVFLAGLAWVNDAPIARALIASRRFWVWLAAISYSLYLTHHTVLGAYVYLVGVKGWWDFAAICVISFVVAILFTWAFDRHHKKVAARLKRWVATRSGAQVPPPMTETV</sequence>
<keyword evidence="1" id="KW-0472">Membrane</keyword>
<protein>
    <submittedName>
        <fullName evidence="3">Acyltransferase</fullName>
    </submittedName>
</protein>
<keyword evidence="1" id="KW-0812">Transmembrane</keyword>
<feature type="transmembrane region" description="Helical" evidence="1">
    <location>
        <begin position="178"/>
        <end position="194"/>
    </location>
</feature>
<dbReference type="PANTHER" id="PTHR23028:SF53">
    <property type="entry name" value="ACYL_TRANSF_3 DOMAIN-CONTAINING PROTEIN"/>
    <property type="match status" value="1"/>
</dbReference>
<dbReference type="GO" id="GO:0016746">
    <property type="term" value="F:acyltransferase activity"/>
    <property type="evidence" value="ECO:0007669"/>
    <property type="project" value="UniProtKB-KW"/>
</dbReference>
<keyword evidence="3" id="KW-0808">Transferase</keyword>
<organism evidence="3 4">
    <name type="scientific">Devosia oryziradicis</name>
    <dbReference type="NCBI Taxonomy" id="2801335"/>
    <lineage>
        <taxon>Bacteria</taxon>
        <taxon>Pseudomonadati</taxon>
        <taxon>Pseudomonadota</taxon>
        <taxon>Alphaproteobacteria</taxon>
        <taxon>Hyphomicrobiales</taxon>
        <taxon>Devosiaceae</taxon>
        <taxon>Devosia</taxon>
    </lineage>
</organism>
<keyword evidence="3" id="KW-0012">Acyltransferase</keyword>
<evidence type="ECO:0000313" key="3">
    <source>
        <dbReference type="EMBL" id="QQR35292.1"/>
    </source>
</evidence>
<dbReference type="InterPro" id="IPR002656">
    <property type="entry name" value="Acyl_transf_3_dom"/>
</dbReference>
<feature type="transmembrane region" description="Helical" evidence="1">
    <location>
        <begin position="150"/>
        <end position="169"/>
    </location>
</feature>
<keyword evidence="4" id="KW-1185">Reference proteome</keyword>
<feature type="transmembrane region" description="Helical" evidence="1">
    <location>
        <begin position="229"/>
        <end position="248"/>
    </location>
</feature>
<feature type="domain" description="Acyltransferase 3" evidence="2">
    <location>
        <begin position="11"/>
        <end position="340"/>
    </location>
</feature>
<feature type="transmembrane region" description="Helical" evidence="1">
    <location>
        <begin position="200"/>
        <end position="217"/>
    </location>
</feature>
<keyword evidence="1" id="KW-1133">Transmembrane helix</keyword>
<feature type="transmembrane region" description="Helical" evidence="1">
    <location>
        <begin position="321"/>
        <end position="342"/>
    </location>
</feature>
<dbReference type="EMBL" id="CP068047">
    <property type="protein sequence ID" value="QQR35292.1"/>
    <property type="molecule type" value="Genomic_DNA"/>
</dbReference>